<dbReference type="InterPro" id="IPR020472">
    <property type="entry name" value="WD40_PAC1"/>
</dbReference>
<proteinExistence type="predicted"/>
<feature type="repeat" description="WD" evidence="3">
    <location>
        <begin position="184"/>
        <end position="225"/>
    </location>
</feature>
<evidence type="ECO:0000256" key="2">
    <source>
        <dbReference type="ARBA" id="ARBA00022737"/>
    </source>
</evidence>
<dbReference type="PROSITE" id="PS50082">
    <property type="entry name" value="WD_REPEATS_2"/>
    <property type="match status" value="6"/>
</dbReference>
<keyword evidence="1 3" id="KW-0853">WD repeat</keyword>
<dbReference type="Proteomes" id="UP001295684">
    <property type="component" value="Unassembled WGS sequence"/>
</dbReference>
<name>A0AAD1UJ17_EUPCR</name>
<organism evidence="6 7">
    <name type="scientific">Euplotes crassus</name>
    <dbReference type="NCBI Taxonomy" id="5936"/>
    <lineage>
        <taxon>Eukaryota</taxon>
        <taxon>Sar</taxon>
        <taxon>Alveolata</taxon>
        <taxon>Ciliophora</taxon>
        <taxon>Intramacronucleata</taxon>
        <taxon>Spirotrichea</taxon>
        <taxon>Hypotrichia</taxon>
        <taxon>Euplotida</taxon>
        <taxon>Euplotidae</taxon>
        <taxon>Moneuplotes</taxon>
    </lineage>
</organism>
<comment type="caution">
    <text evidence="6">The sequence shown here is derived from an EMBL/GenBank/DDBJ whole genome shotgun (WGS) entry which is preliminary data.</text>
</comment>
<dbReference type="InterPro" id="IPR015943">
    <property type="entry name" value="WD40/YVTN_repeat-like_dom_sf"/>
</dbReference>
<feature type="repeat" description="WD" evidence="3">
    <location>
        <begin position="226"/>
        <end position="260"/>
    </location>
</feature>
<feature type="region of interest" description="Disordered" evidence="4">
    <location>
        <begin position="295"/>
        <end position="378"/>
    </location>
</feature>
<dbReference type="PROSITE" id="PS50896">
    <property type="entry name" value="LISH"/>
    <property type="match status" value="1"/>
</dbReference>
<feature type="compositionally biased region" description="Basic and acidic residues" evidence="4">
    <location>
        <begin position="332"/>
        <end position="378"/>
    </location>
</feature>
<feature type="compositionally biased region" description="Acidic residues" evidence="4">
    <location>
        <begin position="301"/>
        <end position="318"/>
    </location>
</feature>
<dbReference type="PRINTS" id="PR00320">
    <property type="entry name" value="GPROTEINBRPT"/>
</dbReference>
<dbReference type="CDD" id="cd00200">
    <property type="entry name" value="WD40"/>
    <property type="match status" value="1"/>
</dbReference>
<feature type="domain" description="PAC1-like LisH-like dimerisation" evidence="5">
    <location>
        <begin position="9"/>
        <end position="39"/>
    </location>
</feature>
<dbReference type="PROSITE" id="PS50294">
    <property type="entry name" value="WD_REPEATS_REGION"/>
    <property type="match status" value="5"/>
</dbReference>
<sequence>MAFSKTDQAELNKAILEYLYMRGYKDTHDVFIQEAEVDSEDDPVGRKNILEKKWKSVAKLKKQIMQLEDQIKRYKEEVDPNPFDDGQKKGLPKAPERFHMKGHKDQISQIVFHPLYDILATASKDSSIKLWESESGEIEKTLKGHTKKINSIDFNRMGTMLASCSQDSTIKIWNMESQQCIKTMSGHEHNISKVKFTPSGDHIITSSWDQTLKVWEVRTGFCLKTFQGHEGWIYDFDINEEGSRMISCSDKQEIIYWDLDIKGDRSIISILDEEHSNKIETVAFLPMLTAKTFTKARRDQDNEEEQTGGNVEEEENKDEEEKTVENQTSSETKIRSSKAEELRKMREKMKMMKDRAAGRTDREENEEEKKEEETSGSRDKHIKIWNAKRGNCIMNLIGHDGWVRSIVFHPNGKYLLSSSDDKAVFVWDLSRNGVCVKKLRSIHTGDITSIALSKKQLATGSNDKTVKIFNLQ</sequence>
<dbReference type="SMART" id="SM00667">
    <property type="entry name" value="LisH"/>
    <property type="match status" value="1"/>
</dbReference>
<evidence type="ECO:0000259" key="5">
    <source>
        <dbReference type="Pfam" id="PF24951"/>
    </source>
</evidence>
<dbReference type="InterPro" id="IPR011047">
    <property type="entry name" value="Quinoprotein_ADH-like_sf"/>
</dbReference>
<feature type="repeat" description="WD" evidence="3">
    <location>
        <begin position="440"/>
        <end position="472"/>
    </location>
</feature>
<dbReference type="InterPro" id="IPR050349">
    <property type="entry name" value="WD_LIS1/nudF_dynein_reg"/>
</dbReference>
<dbReference type="Pfam" id="PF24951">
    <property type="entry name" value="LisH_PAC1"/>
    <property type="match status" value="1"/>
</dbReference>
<dbReference type="InterPro" id="IPR056795">
    <property type="entry name" value="PAC1-like_LisH-like_dom"/>
</dbReference>
<feature type="repeat" description="WD" evidence="3">
    <location>
        <begin position="396"/>
        <end position="430"/>
    </location>
</feature>
<protein>
    <recommendedName>
        <fullName evidence="5">PAC1-like LisH-like dimerisation domain-containing protein</fullName>
    </recommendedName>
</protein>
<evidence type="ECO:0000256" key="3">
    <source>
        <dbReference type="PROSITE-ProRule" id="PRU00221"/>
    </source>
</evidence>
<feature type="repeat" description="WD" evidence="3">
    <location>
        <begin position="100"/>
        <end position="141"/>
    </location>
</feature>
<dbReference type="InterPro" id="IPR019775">
    <property type="entry name" value="WD40_repeat_CS"/>
</dbReference>
<dbReference type="PROSITE" id="PS00678">
    <property type="entry name" value="WD_REPEATS_1"/>
    <property type="match status" value="4"/>
</dbReference>
<feature type="repeat" description="WD" evidence="3">
    <location>
        <begin position="142"/>
        <end position="183"/>
    </location>
</feature>
<dbReference type="InterPro" id="IPR001680">
    <property type="entry name" value="WD40_rpt"/>
</dbReference>
<dbReference type="AlphaFoldDB" id="A0AAD1UJ17"/>
<evidence type="ECO:0000313" key="7">
    <source>
        <dbReference type="Proteomes" id="UP001295684"/>
    </source>
</evidence>
<dbReference type="SUPFAM" id="SSF109925">
    <property type="entry name" value="Lissencephaly-1 protein (Lis-1, PAF-AH alpha) N-terminal domain"/>
    <property type="match status" value="1"/>
</dbReference>
<dbReference type="Gene3D" id="1.20.960.30">
    <property type="match status" value="1"/>
</dbReference>
<gene>
    <name evidence="6" type="ORF">ECRASSUSDP1_LOCUS8930</name>
</gene>
<keyword evidence="2" id="KW-0677">Repeat</keyword>
<dbReference type="SMART" id="SM00320">
    <property type="entry name" value="WD40"/>
    <property type="match status" value="6"/>
</dbReference>
<evidence type="ECO:0000256" key="4">
    <source>
        <dbReference type="SAM" id="MobiDB-lite"/>
    </source>
</evidence>
<dbReference type="Gene3D" id="2.130.10.10">
    <property type="entry name" value="YVTN repeat-like/Quinoprotein amine dehydrogenase"/>
    <property type="match status" value="2"/>
</dbReference>
<dbReference type="SUPFAM" id="SSF50998">
    <property type="entry name" value="Quinoprotein alcohol dehydrogenase-like"/>
    <property type="match status" value="1"/>
</dbReference>
<dbReference type="InterPro" id="IPR006594">
    <property type="entry name" value="LisH"/>
</dbReference>
<keyword evidence="7" id="KW-1185">Reference proteome</keyword>
<evidence type="ECO:0000256" key="1">
    <source>
        <dbReference type="ARBA" id="ARBA00022574"/>
    </source>
</evidence>
<reference evidence="6" key="1">
    <citation type="submission" date="2023-07" db="EMBL/GenBank/DDBJ databases">
        <authorList>
            <consortium name="AG Swart"/>
            <person name="Singh M."/>
            <person name="Singh A."/>
            <person name="Seah K."/>
            <person name="Emmerich C."/>
        </authorList>
    </citation>
    <scope>NUCLEOTIDE SEQUENCE</scope>
    <source>
        <strain evidence="6">DP1</strain>
    </source>
</reference>
<dbReference type="EMBL" id="CAMPGE010008757">
    <property type="protein sequence ID" value="CAI2367642.1"/>
    <property type="molecule type" value="Genomic_DNA"/>
</dbReference>
<dbReference type="Pfam" id="PF00400">
    <property type="entry name" value="WD40"/>
    <property type="match status" value="6"/>
</dbReference>
<evidence type="ECO:0000313" key="6">
    <source>
        <dbReference type="EMBL" id="CAI2367642.1"/>
    </source>
</evidence>
<accession>A0AAD1UJ17</accession>
<dbReference type="InterPro" id="IPR037190">
    <property type="entry name" value="LIS1_N"/>
</dbReference>
<dbReference type="PANTHER" id="PTHR44129">
    <property type="entry name" value="WD REPEAT-CONTAINING PROTEIN POP1"/>
    <property type="match status" value="1"/>
</dbReference>